<keyword evidence="10" id="KW-1185">Reference proteome</keyword>
<feature type="transmembrane region" description="Helical" evidence="8">
    <location>
        <begin position="320"/>
        <end position="341"/>
    </location>
</feature>
<evidence type="ECO:0000256" key="3">
    <source>
        <dbReference type="ARBA" id="ARBA00022692"/>
    </source>
</evidence>
<feature type="transmembrane region" description="Helical" evidence="8">
    <location>
        <begin position="52"/>
        <end position="70"/>
    </location>
</feature>
<feature type="transmembrane region" description="Helical" evidence="8">
    <location>
        <begin position="244"/>
        <end position="271"/>
    </location>
</feature>
<dbReference type="GO" id="GO:0046872">
    <property type="term" value="F:metal ion binding"/>
    <property type="evidence" value="ECO:0007669"/>
    <property type="project" value="UniProtKB-KW"/>
</dbReference>
<protein>
    <recommendedName>
        <fullName evidence="7">Transporter</fullName>
    </recommendedName>
</protein>
<feature type="transmembrane region" description="Helical" evidence="8">
    <location>
        <begin position="434"/>
        <end position="453"/>
    </location>
</feature>
<keyword evidence="6" id="KW-0915">Sodium</keyword>
<comment type="similarity">
    <text evidence="7">Belongs to the sodium:neurotransmitter symporter (SNF) (TC 2.A.22) family.</text>
</comment>
<dbReference type="eggNOG" id="KOG3659">
    <property type="taxonomic scope" value="Eukaryota"/>
</dbReference>
<dbReference type="STRING" id="51511.ENSCSAVP00000007117"/>
<feature type="transmembrane region" description="Helical" evidence="8">
    <location>
        <begin position="474"/>
        <end position="498"/>
    </location>
</feature>
<evidence type="ECO:0000256" key="7">
    <source>
        <dbReference type="RuleBase" id="RU003732"/>
    </source>
</evidence>
<feature type="binding site" evidence="6">
    <location>
        <position position="58"/>
    </location>
    <ligand>
        <name>Na(+)</name>
        <dbReference type="ChEBI" id="CHEBI:29101"/>
        <label>1</label>
    </ligand>
</feature>
<keyword evidence="3 7" id="KW-0812">Transmembrane</keyword>
<feature type="binding site" evidence="6">
    <location>
        <position position="65"/>
    </location>
    <ligand>
        <name>Na(+)</name>
        <dbReference type="ChEBI" id="CHEBI:29101"/>
        <label>1</label>
    </ligand>
</feature>
<feature type="transmembrane region" description="Helical" evidence="8">
    <location>
        <begin position="210"/>
        <end position="232"/>
    </location>
</feature>
<comment type="subcellular location">
    <subcellularLocation>
        <location evidence="1">Membrane</location>
        <topology evidence="1">Multi-pass membrane protein</topology>
    </subcellularLocation>
</comment>
<dbReference type="Proteomes" id="UP000007875">
    <property type="component" value="Unassembled WGS sequence"/>
</dbReference>
<evidence type="ECO:0000256" key="5">
    <source>
        <dbReference type="ARBA" id="ARBA00023136"/>
    </source>
</evidence>
<feature type="binding site" evidence="6">
    <location>
        <position position="294"/>
    </location>
    <ligand>
        <name>Na(+)</name>
        <dbReference type="ChEBI" id="CHEBI:29101"/>
        <label>1</label>
    </ligand>
</feature>
<keyword evidence="7" id="KW-0769">Symport</keyword>
<feature type="binding site" evidence="6">
    <location>
        <position position="61"/>
    </location>
    <ligand>
        <name>Na(+)</name>
        <dbReference type="ChEBI" id="CHEBI:29101"/>
        <label>1</label>
    </ligand>
</feature>
<dbReference type="OMA" id="CECIGIA"/>
<evidence type="ECO:0000256" key="8">
    <source>
        <dbReference type="SAM" id="Phobius"/>
    </source>
</evidence>
<organism evidence="9 10">
    <name type="scientific">Ciona savignyi</name>
    <name type="common">Pacific transparent sea squirt</name>
    <dbReference type="NCBI Taxonomy" id="51511"/>
    <lineage>
        <taxon>Eukaryota</taxon>
        <taxon>Metazoa</taxon>
        <taxon>Chordata</taxon>
        <taxon>Tunicata</taxon>
        <taxon>Ascidiacea</taxon>
        <taxon>Phlebobranchia</taxon>
        <taxon>Cionidae</taxon>
        <taxon>Ciona</taxon>
    </lineage>
</organism>
<dbReference type="InterPro" id="IPR000175">
    <property type="entry name" value="Na/ntran_symport"/>
</dbReference>
<feature type="binding site" evidence="6">
    <location>
        <position position="450"/>
    </location>
    <ligand>
        <name>Na(+)</name>
        <dbReference type="ChEBI" id="CHEBI:29101"/>
        <label>1</label>
    </ligand>
</feature>
<dbReference type="InterPro" id="IPR037272">
    <property type="entry name" value="SNS_sf"/>
</dbReference>
<reference evidence="9" key="3">
    <citation type="submission" date="2025-09" db="UniProtKB">
        <authorList>
            <consortium name="Ensembl"/>
        </authorList>
    </citation>
    <scope>IDENTIFICATION</scope>
</reference>
<sequence length="618" mass="69161">MEDTTEIGTDSSVTLVRMDVNTREKLEEDSNSSSETIDGEQNREGWDNKVQYILAQIGFAVGLGNVWRFPYLCQKNGGGAFLIPYFIMLLLEGIPLFYMEIAIGQRLRRGSVGVWNHIHRYLGGVGIASMVVCFLIALYYNMIIAWAFFYFFNSFQSPLPWSSCPTVPNVTINNHSVEVAECADTSATSYFWYRNALDISPSINDPGSPVWRMCLALVVAWLIVFIGMFKGIKSSGKVIYFSATFPYIVLIIFFFRGITLPGAVDGLVYMFTPDMSRLADPNVWRDAATQIFFSLGLGFGGVIAYSSYNDMKNNCKKDALTVASINCGTSIFASVVIFTVLGFKAHHRSQQCIDQENFFHLLEVINNTFYKFNDTAHEELKYVMLNVSLLLQNWQSVNITDCTIKSELKEAVSGPGLAFIAFTEAMIHMPAGPFWSVMFFCMLINLGLGSMFGTLEGIITPLRDIGLRIPKEAIVALLCLISLAIGCTFTLRSGMYILDIFDTYAGTLPLLMIAFFETMAVAWVYGFSKFSDDIKLMLGGDGPGWFWRATWCYISPICMFTLFVSSIISLAVKTPQYEVYVVGGGYKIKVDYPGWAIGFIVCLIFCSIIWIPIIAFLR</sequence>
<feature type="binding site" evidence="6">
    <location>
        <position position="446"/>
    </location>
    <ligand>
        <name>Na(+)</name>
        <dbReference type="ChEBI" id="CHEBI:29101"/>
        <label>1</label>
    </ligand>
</feature>
<evidence type="ECO:0000313" key="9">
    <source>
        <dbReference type="Ensembl" id="ENSCSAVP00000007117.1"/>
    </source>
</evidence>
<feature type="transmembrane region" description="Helical" evidence="8">
    <location>
        <begin position="592"/>
        <end position="617"/>
    </location>
</feature>
<reference evidence="9" key="2">
    <citation type="submission" date="2025-08" db="UniProtKB">
        <authorList>
            <consortium name="Ensembl"/>
        </authorList>
    </citation>
    <scope>IDENTIFICATION</scope>
</reference>
<dbReference type="GeneTree" id="ENSGT00940000165595"/>
<dbReference type="AlphaFoldDB" id="H2YP59"/>
<evidence type="ECO:0000256" key="6">
    <source>
        <dbReference type="PIRSR" id="PIRSR600175-1"/>
    </source>
</evidence>
<reference evidence="10" key="1">
    <citation type="submission" date="2003-08" db="EMBL/GenBank/DDBJ databases">
        <authorList>
            <person name="Birren B."/>
            <person name="Nusbaum C."/>
            <person name="Abebe A."/>
            <person name="Abouelleil A."/>
            <person name="Adekoya E."/>
            <person name="Ait-zahra M."/>
            <person name="Allen N."/>
            <person name="Allen T."/>
            <person name="An P."/>
            <person name="Anderson M."/>
            <person name="Anderson S."/>
            <person name="Arachchi H."/>
            <person name="Armbruster J."/>
            <person name="Bachantsang P."/>
            <person name="Baldwin J."/>
            <person name="Barry A."/>
            <person name="Bayul T."/>
            <person name="Blitshsteyn B."/>
            <person name="Bloom T."/>
            <person name="Blye J."/>
            <person name="Boguslavskiy L."/>
            <person name="Borowsky M."/>
            <person name="Boukhgalter B."/>
            <person name="Brunache A."/>
            <person name="Butler J."/>
            <person name="Calixte N."/>
            <person name="Calvo S."/>
            <person name="Camarata J."/>
            <person name="Campo K."/>
            <person name="Chang J."/>
            <person name="Cheshatsang Y."/>
            <person name="Citroen M."/>
            <person name="Collymore A."/>
            <person name="Considine T."/>
            <person name="Cook A."/>
            <person name="Cooke P."/>
            <person name="Corum B."/>
            <person name="Cuomo C."/>
            <person name="David R."/>
            <person name="Dawoe T."/>
            <person name="Degray S."/>
            <person name="Dodge S."/>
            <person name="Dooley K."/>
            <person name="Dorje P."/>
            <person name="Dorjee K."/>
            <person name="Dorris L."/>
            <person name="Duffey N."/>
            <person name="Dupes A."/>
            <person name="Elkins T."/>
            <person name="Engels R."/>
            <person name="Erickson J."/>
            <person name="Farina A."/>
            <person name="Faro S."/>
            <person name="Ferreira P."/>
            <person name="Fischer H."/>
            <person name="Fitzgerald M."/>
            <person name="Foley K."/>
            <person name="Gage D."/>
            <person name="Galagan J."/>
            <person name="Gearin G."/>
            <person name="Gnerre S."/>
            <person name="Gnirke A."/>
            <person name="Goyette A."/>
            <person name="Graham J."/>
            <person name="Grandbois E."/>
            <person name="Gyaltsen K."/>
            <person name="Hafez N."/>
            <person name="Hagopian D."/>
            <person name="Hagos B."/>
            <person name="Hall J."/>
            <person name="Hatcher B."/>
            <person name="Heller A."/>
            <person name="Higgins H."/>
            <person name="Honan T."/>
            <person name="Horn A."/>
            <person name="Houde N."/>
            <person name="Hughes L."/>
            <person name="Hulme W."/>
            <person name="Husby E."/>
            <person name="Iliev I."/>
            <person name="Jaffe D."/>
            <person name="Jones C."/>
            <person name="Kamal M."/>
            <person name="Kamat A."/>
            <person name="Kamvysselis M."/>
            <person name="Karlsson E."/>
            <person name="Kells C."/>
            <person name="Kieu A."/>
            <person name="Kisner P."/>
            <person name="Kodira C."/>
            <person name="Kulbokas E."/>
            <person name="Labutti K."/>
            <person name="Lama D."/>
            <person name="Landers T."/>
            <person name="Leger J."/>
            <person name="Levine S."/>
            <person name="Lewis D."/>
            <person name="Lewis T."/>
            <person name="Lindblad-toh K."/>
            <person name="Liu X."/>
            <person name="Lokyitsang T."/>
            <person name="Lokyitsang Y."/>
            <person name="Lucien O."/>
            <person name="Lui A."/>
            <person name="Ma L.J."/>
            <person name="Mabbitt R."/>
            <person name="Macdonald J."/>
            <person name="Maclean C."/>
            <person name="Major J."/>
            <person name="Manning J."/>
            <person name="Marabella R."/>
            <person name="Maru K."/>
            <person name="Matthews C."/>
            <person name="Mauceli E."/>
            <person name="Mccarthy M."/>
            <person name="Mcdonough S."/>
            <person name="Mcghee T."/>
            <person name="Meldrim J."/>
            <person name="Meneus L."/>
            <person name="Mesirov J."/>
            <person name="Mihalev A."/>
            <person name="Mihova T."/>
            <person name="Mikkelsen T."/>
            <person name="Mlenga V."/>
            <person name="Moru K."/>
            <person name="Mozes J."/>
            <person name="Mulrain L."/>
            <person name="Munson G."/>
            <person name="Naylor J."/>
            <person name="Newes C."/>
            <person name="Nguyen C."/>
            <person name="Nguyen N."/>
            <person name="Nguyen T."/>
            <person name="Nicol R."/>
            <person name="Nielsen C."/>
            <person name="Nizzari M."/>
            <person name="Norbu C."/>
            <person name="Norbu N."/>
            <person name="O'donnell P."/>
            <person name="Okoawo O."/>
            <person name="O'leary S."/>
            <person name="Omotosho B."/>
            <person name="O'neill K."/>
            <person name="Osman S."/>
            <person name="Parker S."/>
            <person name="Perrin D."/>
            <person name="Phunkhang P."/>
            <person name="Piqani B."/>
            <person name="Purcell S."/>
            <person name="Rachupka T."/>
            <person name="Ramasamy U."/>
            <person name="Rameau R."/>
            <person name="Ray V."/>
            <person name="Raymond C."/>
            <person name="Retta R."/>
            <person name="Richardson S."/>
            <person name="Rise C."/>
            <person name="Rodriguez J."/>
            <person name="Rogers J."/>
            <person name="Rogov P."/>
            <person name="Rutman M."/>
            <person name="Schupbach R."/>
            <person name="Seaman C."/>
            <person name="Settipalli S."/>
            <person name="Sharpe T."/>
            <person name="Sheridan J."/>
            <person name="Sherpa N."/>
            <person name="Shi J."/>
            <person name="Smirnov S."/>
            <person name="Smith C."/>
            <person name="Sougnez C."/>
            <person name="Spencer B."/>
            <person name="Stalker J."/>
            <person name="Stange-thomann N."/>
            <person name="Stavropoulos S."/>
            <person name="Stetson K."/>
            <person name="Stone C."/>
            <person name="Stone S."/>
            <person name="Stubbs M."/>
            <person name="Talamas J."/>
            <person name="Tchuinga P."/>
            <person name="Tenzing P."/>
            <person name="Tesfaye S."/>
            <person name="Theodore J."/>
            <person name="Thoulutsang Y."/>
            <person name="Topham K."/>
            <person name="Towey S."/>
            <person name="Tsamla T."/>
            <person name="Tsomo N."/>
            <person name="Vallee D."/>
            <person name="Vassiliev H."/>
            <person name="Venkataraman V."/>
            <person name="Vinson J."/>
            <person name="Vo A."/>
            <person name="Wade C."/>
            <person name="Wang S."/>
            <person name="Wangchuk T."/>
            <person name="Wangdi T."/>
            <person name="Whittaker C."/>
            <person name="Wilkinson J."/>
            <person name="Wu Y."/>
            <person name="Wyman D."/>
            <person name="Yadav S."/>
            <person name="Yang S."/>
            <person name="Yang X."/>
            <person name="Yeager S."/>
            <person name="Yee E."/>
            <person name="Young G."/>
            <person name="Zainoun J."/>
            <person name="Zembeck L."/>
            <person name="Zimmer A."/>
            <person name="Zody M."/>
            <person name="Lander E."/>
        </authorList>
    </citation>
    <scope>NUCLEOTIDE SEQUENCE [LARGE SCALE GENOMIC DNA]</scope>
</reference>
<dbReference type="PROSITE" id="PS00610">
    <property type="entry name" value="NA_NEUROTRAN_SYMP_1"/>
    <property type="match status" value="1"/>
</dbReference>
<dbReference type="PANTHER" id="PTHR11616:SF182">
    <property type="entry name" value="TRANSPORTER"/>
    <property type="match status" value="1"/>
</dbReference>
<name>H2YP59_CIOSA</name>
<dbReference type="GO" id="GO:0005886">
    <property type="term" value="C:plasma membrane"/>
    <property type="evidence" value="ECO:0007669"/>
    <property type="project" value="TreeGrafter"/>
</dbReference>
<dbReference type="PRINTS" id="PR00176">
    <property type="entry name" value="NANEUSMPORT"/>
</dbReference>
<keyword evidence="2 7" id="KW-0813">Transport</keyword>
<dbReference type="CDD" id="cd10332">
    <property type="entry name" value="SLC6sbd-B0AT-like"/>
    <property type="match status" value="1"/>
</dbReference>
<feature type="transmembrane region" description="Helical" evidence="8">
    <location>
        <begin position="121"/>
        <end position="152"/>
    </location>
</feature>
<evidence type="ECO:0000256" key="2">
    <source>
        <dbReference type="ARBA" id="ARBA00022448"/>
    </source>
</evidence>
<evidence type="ECO:0000313" key="10">
    <source>
        <dbReference type="Proteomes" id="UP000007875"/>
    </source>
</evidence>
<feature type="transmembrane region" description="Helical" evidence="8">
    <location>
        <begin position="291"/>
        <end position="308"/>
    </location>
</feature>
<dbReference type="GO" id="GO:0035725">
    <property type="term" value="P:sodium ion transmembrane transport"/>
    <property type="evidence" value="ECO:0007669"/>
    <property type="project" value="TreeGrafter"/>
</dbReference>
<feature type="binding site" evidence="6">
    <location>
        <position position="326"/>
    </location>
    <ligand>
        <name>Na(+)</name>
        <dbReference type="ChEBI" id="CHEBI:29101"/>
        <label>1</label>
    </ligand>
</feature>
<dbReference type="GO" id="GO:0015293">
    <property type="term" value="F:symporter activity"/>
    <property type="evidence" value="ECO:0007669"/>
    <property type="project" value="UniProtKB-KW"/>
</dbReference>
<dbReference type="InParanoid" id="H2YP59"/>
<accession>H2YP59</accession>
<feature type="transmembrane region" description="Helical" evidence="8">
    <location>
        <begin position="82"/>
        <end position="101"/>
    </location>
</feature>
<keyword evidence="4 8" id="KW-1133">Transmembrane helix</keyword>
<dbReference type="NCBIfam" id="NF037979">
    <property type="entry name" value="Na_transp"/>
    <property type="match status" value="1"/>
</dbReference>
<keyword evidence="5 8" id="KW-0472">Membrane</keyword>
<dbReference type="SUPFAM" id="SSF161070">
    <property type="entry name" value="SNF-like"/>
    <property type="match status" value="1"/>
</dbReference>
<proteinExistence type="inferred from homology"/>
<evidence type="ECO:0000256" key="4">
    <source>
        <dbReference type="ARBA" id="ARBA00022989"/>
    </source>
</evidence>
<feature type="binding site" evidence="6">
    <location>
        <position position="60"/>
    </location>
    <ligand>
        <name>Na(+)</name>
        <dbReference type="ChEBI" id="CHEBI:29101"/>
        <label>1</label>
    </ligand>
</feature>
<keyword evidence="6" id="KW-0479">Metal-binding</keyword>
<dbReference type="Ensembl" id="ENSCSAVT00000007209.1">
    <property type="protein sequence ID" value="ENSCSAVP00000007117.1"/>
    <property type="gene ID" value="ENSCSAVG00000004253.1"/>
</dbReference>
<dbReference type="PANTHER" id="PTHR11616">
    <property type="entry name" value="SODIUM/CHLORIDE DEPENDENT TRANSPORTER"/>
    <property type="match status" value="1"/>
</dbReference>
<dbReference type="PROSITE" id="PS50267">
    <property type="entry name" value="NA_NEUROTRAN_SYMP_3"/>
    <property type="match status" value="1"/>
</dbReference>
<evidence type="ECO:0000256" key="1">
    <source>
        <dbReference type="ARBA" id="ARBA00004141"/>
    </source>
</evidence>
<dbReference type="GO" id="GO:0006865">
    <property type="term" value="P:amino acid transport"/>
    <property type="evidence" value="ECO:0007669"/>
    <property type="project" value="TreeGrafter"/>
</dbReference>
<dbReference type="Pfam" id="PF00209">
    <property type="entry name" value="SNF"/>
    <property type="match status" value="1"/>
</dbReference>
<feature type="transmembrane region" description="Helical" evidence="8">
    <location>
        <begin position="545"/>
        <end position="572"/>
    </location>
</feature>
<feature type="transmembrane region" description="Helical" evidence="8">
    <location>
        <begin position="504"/>
        <end position="525"/>
    </location>
</feature>